<dbReference type="Pfam" id="PF13581">
    <property type="entry name" value="HATPase_c_2"/>
    <property type="match status" value="1"/>
</dbReference>
<dbReference type="SUPFAM" id="SSF55874">
    <property type="entry name" value="ATPase domain of HSP90 chaperone/DNA topoisomerase II/histidine kinase"/>
    <property type="match status" value="1"/>
</dbReference>
<dbReference type="Gene3D" id="3.30.565.10">
    <property type="entry name" value="Histidine kinase-like ATPase, C-terminal domain"/>
    <property type="match status" value="1"/>
</dbReference>
<dbReference type="InterPro" id="IPR036890">
    <property type="entry name" value="HATPase_C_sf"/>
</dbReference>
<keyword evidence="5" id="KW-1185">Reference proteome</keyword>
<evidence type="ECO:0000256" key="2">
    <source>
        <dbReference type="SAM" id="MobiDB-lite"/>
    </source>
</evidence>
<dbReference type="PANTHER" id="PTHR35526">
    <property type="entry name" value="ANTI-SIGMA-F FACTOR RSBW-RELATED"/>
    <property type="match status" value="1"/>
</dbReference>
<keyword evidence="1" id="KW-0418">Kinase</keyword>
<feature type="compositionally biased region" description="Polar residues" evidence="2">
    <location>
        <begin position="1"/>
        <end position="13"/>
    </location>
</feature>
<dbReference type="CDD" id="cd16936">
    <property type="entry name" value="HATPase_RsbW-like"/>
    <property type="match status" value="1"/>
</dbReference>
<keyword evidence="1" id="KW-0808">Transferase</keyword>
<dbReference type="InterPro" id="IPR003594">
    <property type="entry name" value="HATPase_dom"/>
</dbReference>
<name>A0ABP5TAB7_9ACTN</name>
<dbReference type="EMBL" id="BAAASD010000014">
    <property type="protein sequence ID" value="GAA2347299.1"/>
    <property type="molecule type" value="Genomic_DNA"/>
</dbReference>
<organism evidence="4 5">
    <name type="scientific">Streptomyces cuspidosporus</name>
    <dbReference type="NCBI Taxonomy" id="66882"/>
    <lineage>
        <taxon>Bacteria</taxon>
        <taxon>Bacillati</taxon>
        <taxon>Actinomycetota</taxon>
        <taxon>Actinomycetes</taxon>
        <taxon>Kitasatosporales</taxon>
        <taxon>Streptomycetaceae</taxon>
        <taxon>Streptomyces</taxon>
    </lineage>
</organism>
<evidence type="ECO:0000256" key="1">
    <source>
        <dbReference type="ARBA" id="ARBA00022527"/>
    </source>
</evidence>
<sequence length="186" mass="20286">MTPYTSDTPTTRPHSPLPYHRASWSQSLRPRHRRRMTPPADITTHPDETTFELRFTATPRGARLARRLTAYYLDSWGYPYGSEVNDSASLVVAELTANAVTHGRGPGREDALLGLALIDGWLRIEVSDMRGERRPALRTAAEDEEAGRGLLIVGALAERSGVTPRTGAPGKTVWAVLRADGPGASS</sequence>
<proteinExistence type="predicted"/>
<dbReference type="Proteomes" id="UP001500253">
    <property type="component" value="Unassembled WGS sequence"/>
</dbReference>
<feature type="domain" description="Histidine kinase/HSP90-like ATPase" evidence="3">
    <location>
        <begin position="55"/>
        <end position="175"/>
    </location>
</feature>
<reference evidence="5" key="1">
    <citation type="journal article" date="2019" name="Int. J. Syst. Evol. Microbiol.">
        <title>The Global Catalogue of Microorganisms (GCM) 10K type strain sequencing project: providing services to taxonomists for standard genome sequencing and annotation.</title>
        <authorList>
            <consortium name="The Broad Institute Genomics Platform"/>
            <consortium name="The Broad Institute Genome Sequencing Center for Infectious Disease"/>
            <person name="Wu L."/>
            <person name="Ma J."/>
        </authorList>
    </citation>
    <scope>NUCLEOTIDE SEQUENCE [LARGE SCALE GENOMIC DNA]</scope>
    <source>
        <strain evidence="5">JCM 4316</strain>
    </source>
</reference>
<evidence type="ECO:0000259" key="3">
    <source>
        <dbReference type="Pfam" id="PF13581"/>
    </source>
</evidence>
<dbReference type="InterPro" id="IPR050267">
    <property type="entry name" value="Anti-sigma-factor_SerPK"/>
</dbReference>
<comment type="caution">
    <text evidence="4">The sequence shown here is derived from an EMBL/GenBank/DDBJ whole genome shotgun (WGS) entry which is preliminary data.</text>
</comment>
<dbReference type="PANTHER" id="PTHR35526:SF3">
    <property type="entry name" value="ANTI-SIGMA-F FACTOR RSBW"/>
    <property type="match status" value="1"/>
</dbReference>
<evidence type="ECO:0000313" key="5">
    <source>
        <dbReference type="Proteomes" id="UP001500253"/>
    </source>
</evidence>
<keyword evidence="1" id="KW-0723">Serine/threonine-protein kinase</keyword>
<feature type="region of interest" description="Disordered" evidence="2">
    <location>
        <begin position="1"/>
        <end position="48"/>
    </location>
</feature>
<protein>
    <recommendedName>
        <fullName evidence="3">Histidine kinase/HSP90-like ATPase domain-containing protein</fullName>
    </recommendedName>
</protein>
<accession>A0ABP5TAB7</accession>
<gene>
    <name evidence="4" type="ORF">GCM10010246_37480</name>
</gene>
<evidence type="ECO:0000313" key="4">
    <source>
        <dbReference type="EMBL" id="GAA2347299.1"/>
    </source>
</evidence>